<evidence type="ECO:0000313" key="2">
    <source>
        <dbReference type="Proteomes" id="UP001243375"/>
    </source>
</evidence>
<keyword evidence="2" id="KW-1185">Reference proteome</keyword>
<comment type="caution">
    <text evidence="1">The sequence shown here is derived from an EMBL/GenBank/DDBJ whole genome shotgun (WGS) entry which is preliminary data.</text>
</comment>
<proteinExistence type="predicted"/>
<sequence>MANSTIAIPHSPESEKRQEDESLGGVGDPALLFYGPPCRPADYKELEDCPPSILKTPKVEECCKTGEGAIPEKECKRIEAKAEKEVKCRGCRGKDESTRGECPIPTSKIFSDSVVRFTEAGRQKLPQALPIQTVIKETYCNGVLTHRETTDCRPATDVSNQQEGKGKELDKKTNVSGAVEPSSVEKSPKKSKASVATPFCEPGPKAEDPKKGRSLIPVMNNLMSMMRETEVNRLKINRMRERTTLNTIQGIAQWFLVSQTIAMMVFLVLGIVFLNVFGLLFVVVLFSRR</sequence>
<dbReference type="EMBL" id="JASBWU010000003">
    <property type="protein sequence ID" value="KAJ9123107.1"/>
    <property type="molecule type" value="Genomic_DNA"/>
</dbReference>
<dbReference type="Proteomes" id="UP001243375">
    <property type="component" value="Unassembled WGS sequence"/>
</dbReference>
<accession>A0ACC2XK58</accession>
<name>A0ACC2XK58_9TREE</name>
<organism evidence="1 2">
    <name type="scientific">Naganishia vaughanmartiniae</name>
    <dbReference type="NCBI Taxonomy" id="1424756"/>
    <lineage>
        <taxon>Eukaryota</taxon>
        <taxon>Fungi</taxon>
        <taxon>Dikarya</taxon>
        <taxon>Basidiomycota</taxon>
        <taxon>Agaricomycotina</taxon>
        <taxon>Tremellomycetes</taxon>
        <taxon>Filobasidiales</taxon>
        <taxon>Filobasidiaceae</taxon>
        <taxon>Naganishia</taxon>
    </lineage>
</organism>
<reference evidence="1" key="1">
    <citation type="submission" date="2023-04" db="EMBL/GenBank/DDBJ databases">
        <title>Draft Genome sequencing of Naganishia species isolated from polar environments using Oxford Nanopore Technology.</title>
        <authorList>
            <person name="Leo P."/>
            <person name="Venkateswaran K."/>
        </authorList>
    </citation>
    <scope>NUCLEOTIDE SEQUENCE</scope>
    <source>
        <strain evidence="1">MNA-CCFEE 5425</strain>
    </source>
</reference>
<protein>
    <submittedName>
        <fullName evidence="1">Uncharacterized protein</fullName>
    </submittedName>
</protein>
<gene>
    <name evidence="1" type="ORF">QFC22_001297</name>
</gene>
<evidence type="ECO:0000313" key="1">
    <source>
        <dbReference type="EMBL" id="KAJ9123107.1"/>
    </source>
</evidence>